<dbReference type="RefSeq" id="WP_061945255.1">
    <property type="nucleotide sequence ID" value="NZ_CP013234.1"/>
</dbReference>
<dbReference type="PROSITE" id="PS52004">
    <property type="entry name" value="KS3_2"/>
    <property type="match status" value="1"/>
</dbReference>
<dbReference type="InterPro" id="IPR011032">
    <property type="entry name" value="GroES-like_sf"/>
</dbReference>
<dbReference type="Gene3D" id="3.30.70.3290">
    <property type="match status" value="1"/>
</dbReference>
<dbReference type="SUPFAM" id="SSF52151">
    <property type="entry name" value="FabD/lysophospholipase-like"/>
    <property type="match status" value="1"/>
</dbReference>
<dbReference type="SMART" id="SM00826">
    <property type="entry name" value="PKS_DH"/>
    <property type="match status" value="1"/>
</dbReference>
<dbReference type="SUPFAM" id="SSF55048">
    <property type="entry name" value="Probable ACP-binding domain of malonyl-CoA ACP transacylase"/>
    <property type="match status" value="1"/>
</dbReference>
<dbReference type="InterPro" id="IPR036736">
    <property type="entry name" value="ACP-like_sf"/>
</dbReference>
<dbReference type="InterPro" id="IPR049551">
    <property type="entry name" value="PKS_DH_C"/>
</dbReference>
<dbReference type="SMART" id="SM00823">
    <property type="entry name" value="PKS_PP"/>
    <property type="match status" value="1"/>
</dbReference>
<accession>A0A127QBX7</accession>
<dbReference type="SUPFAM" id="SSF50129">
    <property type="entry name" value="GroES-like"/>
    <property type="match status" value="1"/>
</dbReference>
<dbReference type="InterPro" id="IPR020841">
    <property type="entry name" value="PKS_Beta-ketoAc_synthase_dom"/>
</dbReference>
<keyword evidence="3" id="KW-0808">Transferase</keyword>
<dbReference type="PROSITE" id="PS52019">
    <property type="entry name" value="PKS_MFAS_DH"/>
    <property type="match status" value="1"/>
</dbReference>
<feature type="region of interest" description="N-terminal hotdog fold" evidence="8">
    <location>
        <begin position="900"/>
        <end position="1018"/>
    </location>
</feature>
<feature type="domain" description="Ketosynthase family 3 (KS3)" evidence="10">
    <location>
        <begin position="6"/>
        <end position="434"/>
    </location>
</feature>
<feature type="active site" description="Proton acceptor; for dehydratase activity" evidence="8">
    <location>
        <position position="929"/>
    </location>
</feature>
<dbReference type="InterPro" id="IPR016036">
    <property type="entry name" value="Malonyl_transacylase_ACP-bd"/>
</dbReference>
<dbReference type="GO" id="GO:0005737">
    <property type="term" value="C:cytoplasm"/>
    <property type="evidence" value="ECO:0007669"/>
    <property type="project" value="TreeGrafter"/>
</dbReference>
<dbReference type="InterPro" id="IPR020843">
    <property type="entry name" value="ER"/>
</dbReference>
<evidence type="ECO:0000259" key="11">
    <source>
        <dbReference type="PROSITE" id="PS52019"/>
    </source>
</evidence>
<dbReference type="InterPro" id="IPR020807">
    <property type="entry name" value="PKS_DH"/>
</dbReference>
<dbReference type="InterPro" id="IPR049552">
    <property type="entry name" value="PKS_DH_N"/>
</dbReference>
<dbReference type="EMBL" id="CP013234">
    <property type="protein sequence ID" value="AMP07573.1"/>
    <property type="molecule type" value="Genomic_DNA"/>
</dbReference>
<dbReference type="InterPro" id="IPR016035">
    <property type="entry name" value="Acyl_Trfase/lysoPLipase"/>
</dbReference>
<dbReference type="Pfam" id="PF08659">
    <property type="entry name" value="KR"/>
    <property type="match status" value="1"/>
</dbReference>
<dbReference type="InterPro" id="IPR036291">
    <property type="entry name" value="NAD(P)-bd_dom_sf"/>
</dbReference>
<dbReference type="SUPFAM" id="SSF47336">
    <property type="entry name" value="ACP-like"/>
    <property type="match status" value="1"/>
</dbReference>
<evidence type="ECO:0000313" key="13">
    <source>
        <dbReference type="Proteomes" id="UP000074561"/>
    </source>
</evidence>
<dbReference type="Pfam" id="PF00109">
    <property type="entry name" value="ketoacyl-synt"/>
    <property type="match status" value="1"/>
</dbReference>
<dbReference type="GO" id="GO:0004315">
    <property type="term" value="F:3-oxoacyl-[acyl-carrier-protein] synthase activity"/>
    <property type="evidence" value="ECO:0007669"/>
    <property type="project" value="InterPro"/>
</dbReference>
<keyword evidence="1" id="KW-0596">Phosphopantetheine</keyword>
<dbReference type="InterPro" id="IPR049900">
    <property type="entry name" value="PKS_mFAS_DH"/>
</dbReference>
<reference evidence="12 13" key="1">
    <citation type="submission" date="2015-11" db="EMBL/GenBank/DDBJ databases">
        <title>Exploring the genomic traits of fungus-feeding bacterial genus Collimonas.</title>
        <authorList>
            <person name="Song C."/>
            <person name="Schmidt R."/>
            <person name="de Jager V."/>
            <person name="Krzyzanowska D."/>
            <person name="Jongedijk E."/>
            <person name="Cankar K."/>
            <person name="Beekwilder J."/>
            <person name="van Veen A."/>
            <person name="de Boer W."/>
            <person name="van Veen J.A."/>
            <person name="Garbeva P."/>
        </authorList>
    </citation>
    <scope>NUCLEOTIDE SEQUENCE [LARGE SCALE GENOMIC DNA]</scope>
    <source>
        <strain evidence="12 13">Ter91</strain>
    </source>
</reference>
<dbReference type="InterPro" id="IPR009081">
    <property type="entry name" value="PP-bd_ACP"/>
</dbReference>
<dbReference type="KEGG" id="cpra:CPter91_5287"/>
<dbReference type="Pfam" id="PF21394">
    <property type="entry name" value="Beta-ketacyl_N"/>
    <property type="match status" value="1"/>
</dbReference>
<dbReference type="GO" id="GO:0071770">
    <property type="term" value="P:DIM/DIP cell wall layer assembly"/>
    <property type="evidence" value="ECO:0007669"/>
    <property type="project" value="TreeGrafter"/>
</dbReference>
<dbReference type="SUPFAM" id="SSF51735">
    <property type="entry name" value="NAD(P)-binding Rossmann-fold domains"/>
    <property type="match status" value="3"/>
</dbReference>
<feature type="region of interest" description="C-terminal hotdog fold" evidence="8">
    <location>
        <begin position="1032"/>
        <end position="1177"/>
    </location>
</feature>
<evidence type="ECO:0000256" key="3">
    <source>
        <dbReference type="ARBA" id="ARBA00022679"/>
    </source>
</evidence>
<evidence type="ECO:0000313" key="12">
    <source>
        <dbReference type="EMBL" id="AMP07573.1"/>
    </source>
</evidence>
<dbReference type="SUPFAM" id="SSF53901">
    <property type="entry name" value="Thiolase-like"/>
    <property type="match status" value="1"/>
</dbReference>
<sequence length="2141" mass="229851">MLKYQHEPIAIIGIGCRFPGGVCNPAEYWELLKNGKDGIVDIPSDRWNADEFYDPNPATPGKMYVRAGGFITQKIKEFDASFFGISPREAGFIDPQQRLLMEVAWEALEDAGLQPDQLAGSDTGVYIGGFMLDNLLTQFSPLNRDQIGPHSAVGSTLTILSNRLSYIFDFRGPSLTLDTACSSSLVAMHEACQSIWRGECALALFGGVNVMHRPENLIAMCKGGFLSPDGRSKSFDIRANGYGRGEGAGIVVLKPYSAALRDGDDIYGLVRGTGANQDGRTDGITVPNPDSQEALIRKVCAQAQVDPQQIRYVEAHGTGTPIGDPLEARAIGAALGQGRTAEQACVIGSVKANIGHLEAASGVAGLIKLALCLKHNAIPPLANLTMANPNIPFAELGLRLPLALEPMPPGPGVACVSINSFGYGGTNAHAILEQFVAEPAAQKQDGSPVSALHILPLSARSKAALTDLAQSYHAQMTAGTASLHDLCFSAALRRGHQDQRLALVADTQDNMLAQLRQFIDNGSAGMAVGAAANKGQKPVFVLTGMGPQWWAMGRELLAGEPVFRRVAEECDLIFKRLSGWSILDEMLRDEASSRIAETQIAQPANFVVQAGLAALWRSWGVEPAAVVGHSVGEVSAAYIAGVLDLEDALLVSYHRSRIQRKAAGIGTMLAVGLSAAAAAPYLAEHPGLISLAAANGPTAVTLSGDTEVLQRVAEQMRELKIFHRFLAVEVAYHSHTMEPLKAEMLEVLAGLTIRPATVPLYSTVSGDLAAAGDYDAAYWCDNIREPVYFGQAMNALLRDGHRLFLEVGPHPVLSSSIRECMEEQGVQGALFASLRRGKPEHATIFDALAGLYSAGTVIDWPSYYEAGGAYVKLPAYPWQREEHWNEGKEAYLDRVAYASHALLGRRIDGPKLVWQSTLNGNLLPYLPHHRVEDLVILPGAAYVELGLAIHREIIGKPQLCLENLEFHKALIVSANCQPRLHVTYDEASRQYAVFSREREGEAWSEHARGQLSHMPLPQPAARTLDAIRTRCVNAVTHTAHYADMRGRGLQYGPYFQGVRNLWLSPDGSESLVQIEGHPALAHSEHNNLLHPSLLDACFQSLLAGLTLRNDQNVYVPVHIDQIRWYGTPTASFCCHSVLHHHQDNALVGDVTLCDSDGNILVEVLGVRAQALTKKSNDEMADLNQWLYQFEWEKSPATEAVQGGRWLLLADSGTCSDGLAQQLRGNGADSVVTARAGDAFTQVSASEYVIRSGNKDDMQRLLELSGAASLRGVIHLWSLDAGRQADDIGTANVVSAMHLVQSVAEHSAASAPQLFFVTAQAQAATPQQAEVAVPQAALIGFVRVAMNEFQQLRLRLVDVDPGADPSAAVLAHEILSTSREQEVALRADGRHALRLVRRSPDDLAYGVGQDQASAAAAAGTSVPAVRRAPAAHEVEIALGRIVLAESEQGAAAGFIGAEAFGVVAALGAEVQSLRAGDCVMLRLQAEPAAFMTVAAAQLMHSESFSGTRVDAIQLTSFTAAYHALYNVARLRQGECILIHNAASRQGQAAIQVARWLRATVYVTAATAVQRDYLHGLGLEHVFDSGSMEFVDRIKALTDGRGLDVVLNDLGGEIAGKTRGLLGPFGRFIDSNRGQLSAAETVRPLQANQSQASIDIGQIIRNDPGLFADLAAQVSAHFAAGDLQALAVQSKSAAKHGERNSAEMSDQPFAFKVVDFGDAAERIASASLQQTARFDGDASYLITGGFGGFGLQMASWLASQGVRHLVLVGRSGASTPEARQAVQELQQAGVQVFAAVADIADDVGVQQLLQTIAADMPPLKGVFHAAAVLDDAAISVLEAEKIHAVMQPKAMGAWLLHRHTRSLSLDYFVLFSSVGSLVGNPGQAPYVSANAFLDALAHHRRALNLPVIGINWGALGEVGMAARQKGVEDYLNRMGFGSFTPAQALGVLDKILDWKPVSVGAAMMNWQMLRTSYPNWPEASRNAKVFAATSGEHDVESGQGPLQGLCKLEPEQRRQAIDDAMQELISAILRVTRSKIDSSHSLLNMGMDSLMGIELQGAIEKNIGIKVSTLELMKGNALSDLIAHLDSMVEVHAVPVIDDAAHRHPAEELLFKEVTDLDSLLHELSDSEIDLALEKLLAKELDV</sequence>
<dbReference type="Gene3D" id="3.40.47.10">
    <property type="match status" value="1"/>
</dbReference>
<dbReference type="InterPro" id="IPR018201">
    <property type="entry name" value="Ketoacyl_synth_AS"/>
</dbReference>
<dbReference type="SMART" id="SM00825">
    <property type="entry name" value="PKS_KS"/>
    <property type="match status" value="1"/>
</dbReference>
<dbReference type="Pfam" id="PF16197">
    <property type="entry name" value="KAsynt_C_assoc"/>
    <property type="match status" value="1"/>
</dbReference>
<dbReference type="InterPro" id="IPR016039">
    <property type="entry name" value="Thiolase-like"/>
</dbReference>
<dbReference type="PROSITE" id="PS00606">
    <property type="entry name" value="KS3_1"/>
    <property type="match status" value="1"/>
</dbReference>
<dbReference type="GO" id="GO:0016491">
    <property type="term" value="F:oxidoreductase activity"/>
    <property type="evidence" value="ECO:0007669"/>
    <property type="project" value="InterPro"/>
</dbReference>
<feature type="domain" description="PKS/mFAS DH" evidence="11">
    <location>
        <begin position="900"/>
        <end position="1177"/>
    </location>
</feature>
<dbReference type="InterPro" id="IPR042104">
    <property type="entry name" value="PKS_dehydratase_sf"/>
</dbReference>
<keyword evidence="2" id="KW-0597">Phosphoprotein</keyword>
<dbReference type="InterPro" id="IPR020806">
    <property type="entry name" value="PKS_PP-bd"/>
</dbReference>
<evidence type="ECO:0000256" key="6">
    <source>
        <dbReference type="ARBA" id="ARBA00023315"/>
    </source>
</evidence>
<comment type="function">
    <text evidence="7">Involved in production of the polyketide antibiotic thailandamide.</text>
</comment>
<keyword evidence="5" id="KW-0511">Multifunctional enzyme</keyword>
<dbReference type="Pfam" id="PF02801">
    <property type="entry name" value="Ketoacyl-synt_C"/>
    <property type="match status" value="1"/>
</dbReference>
<evidence type="ECO:0000256" key="1">
    <source>
        <dbReference type="ARBA" id="ARBA00022450"/>
    </source>
</evidence>
<dbReference type="PATRIC" id="fig|279113.9.peg.5242"/>
<dbReference type="GO" id="GO:0031177">
    <property type="term" value="F:phosphopantetheine binding"/>
    <property type="evidence" value="ECO:0007669"/>
    <property type="project" value="InterPro"/>
</dbReference>
<dbReference type="GO" id="GO:0006633">
    <property type="term" value="P:fatty acid biosynthetic process"/>
    <property type="evidence" value="ECO:0007669"/>
    <property type="project" value="InterPro"/>
</dbReference>
<dbReference type="GO" id="GO:0004312">
    <property type="term" value="F:fatty acid synthase activity"/>
    <property type="evidence" value="ECO:0007669"/>
    <property type="project" value="TreeGrafter"/>
</dbReference>
<dbReference type="SMART" id="SM00827">
    <property type="entry name" value="PKS_AT"/>
    <property type="match status" value="1"/>
</dbReference>
<evidence type="ECO:0000259" key="9">
    <source>
        <dbReference type="PROSITE" id="PS50075"/>
    </source>
</evidence>
<dbReference type="OrthoDB" id="9778690at2"/>
<dbReference type="InterPro" id="IPR049490">
    <property type="entry name" value="C883_1060-like_KR_N"/>
</dbReference>
<dbReference type="InterPro" id="IPR013149">
    <property type="entry name" value="ADH-like_C"/>
</dbReference>
<protein>
    <submittedName>
        <fullName evidence="12">Zinc-binding dehydrogenase family protein</fullName>
    </submittedName>
</protein>
<dbReference type="Pfam" id="PF21089">
    <property type="entry name" value="PKS_DH_N"/>
    <property type="match status" value="1"/>
</dbReference>
<dbReference type="PANTHER" id="PTHR43775">
    <property type="entry name" value="FATTY ACID SYNTHASE"/>
    <property type="match status" value="1"/>
</dbReference>
<dbReference type="Proteomes" id="UP000074561">
    <property type="component" value="Chromosome"/>
</dbReference>
<dbReference type="Pfam" id="PF00698">
    <property type="entry name" value="Acyl_transf_1"/>
    <property type="match status" value="1"/>
</dbReference>
<dbReference type="InterPro" id="IPR032821">
    <property type="entry name" value="PKS_assoc"/>
</dbReference>
<dbReference type="PANTHER" id="PTHR43775:SF37">
    <property type="entry name" value="SI:DKEY-61P9.11"/>
    <property type="match status" value="1"/>
</dbReference>
<dbReference type="CDD" id="cd00833">
    <property type="entry name" value="PKS"/>
    <property type="match status" value="1"/>
</dbReference>
<dbReference type="InterPro" id="IPR057326">
    <property type="entry name" value="KR_dom"/>
</dbReference>
<keyword evidence="6" id="KW-0012">Acyltransferase</keyword>
<organism evidence="12 13">
    <name type="scientific">Collimonas pratensis</name>
    <dbReference type="NCBI Taxonomy" id="279113"/>
    <lineage>
        <taxon>Bacteria</taxon>
        <taxon>Pseudomonadati</taxon>
        <taxon>Pseudomonadota</taxon>
        <taxon>Betaproteobacteria</taxon>
        <taxon>Burkholderiales</taxon>
        <taxon>Oxalobacteraceae</taxon>
        <taxon>Collimonas</taxon>
    </lineage>
</organism>
<dbReference type="SMART" id="SM00822">
    <property type="entry name" value="PKS_KR"/>
    <property type="match status" value="1"/>
</dbReference>
<dbReference type="Gene3D" id="1.10.1200.10">
    <property type="entry name" value="ACP-like"/>
    <property type="match status" value="1"/>
</dbReference>
<dbReference type="Pfam" id="PF14765">
    <property type="entry name" value="PS-DH"/>
    <property type="match status" value="1"/>
</dbReference>
<proteinExistence type="predicted"/>
<dbReference type="CDD" id="cd05195">
    <property type="entry name" value="enoyl_red"/>
    <property type="match status" value="1"/>
</dbReference>
<dbReference type="InterPro" id="IPR014031">
    <property type="entry name" value="Ketoacyl_synth_C"/>
</dbReference>
<evidence type="ECO:0000259" key="10">
    <source>
        <dbReference type="PROSITE" id="PS52004"/>
    </source>
</evidence>
<feature type="active site" description="Proton donor; for dehydratase activity" evidence="8">
    <location>
        <position position="1095"/>
    </location>
</feature>
<dbReference type="InterPro" id="IPR050091">
    <property type="entry name" value="PKS_NRPS_Biosynth_Enz"/>
</dbReference>
<dbReference type="Pfam" id="PF00550">
    <property type="entry name" value="PP-binding"/>
    <property type="match status" value="1"/>
</dbReference>
<evidence type="ECO:0000256" key="4">
    <source>
        <dbReference type="ARBA" id="ARBA00022857"/>
    </source>
</evidence>
<evidence type="ECO:0000256" key="7">
    <source>
        <dbReference type="ARBA" id="ARBA00054155"/>
    </source>
</evidence>
<dbReference type="Gene3D" id="3.10.129.110">
    <property type="entry name" value="Polyketide synthase dehydratase"/>
    <property type="match status" value="1"/>
</dbReference>
<evidence type="ECO:0000256" key="5">
    <source>
        <dbReference type="ARBA" id="ARBA00023268"/>
    </source>
</evidence>
<dbReference type="Gene3D" id="3.40.50.720">
    <property type="entry name" value="NAD(P)-binding Rossmann-like Domain"/>
    <property type="match status" value="3"/>
</dbReference>
<dbReference type="FunFam" id="3.40.47.10:FF:000019">
    <property type="entry name" value="Polyketide synthase type I"/>
    <property type="match status" value="1"/>
</dbReference>
<gene>
    <name evidence="12" type="ORF">CPter91_5287</name>
</gene>
<dbReference type="InterPro" id="IPR013968">
    <property type="entry name" value="PKS_KR"/>
</dbReference>
<evidence type="ECO:0000256" key="8">
    <source>
        <dbReference type="PROSITE-ProRule" id="PRU01363"/>
    </source>
</evidence>
<dbReference type="Pfam" id="PF00107">
    <property type="entry name" value="ADH_zinc_N"/>
    <property type="match status" value="1"/>
</dbReference>
<dbReference type="Gene3D" id="3.40.366.10">
    <property type="entry name" value="Malonyl-Coenzyme A Acyl Carrier Protein, domain 2"/>
    <property type="match status" value="1"/>
</dbReference>
<dbReference type="FunFam" id="3.40.366.10:FF:000002">
    <property type="entry name" value="Probable polyketide synthase 2"/>
    <property type="match status" value="1"/>
</dbReference>
<dbReference type="STRING" id="279113.CPter91_5287"/>
<dbReference type="SMART" id="SM00829">
    <property type="entry name" value="PKS_ER"/>
    <property type="match status" value="1"/>
</dbReference>
<dbReference type="GO" id="GO:0005886">
    <property type="term" value="C:plasma membrane"/>
    <property type="evidence" value="ECO:0007669"/>
    <property type="project" value="TreeGrafter"/>
</dbReference>
<dbReference type="CDD" id="cd08955">
    <property type="entry name" value="KR_2_FAS_SDR_x"/>
    <property type="match status" value="1"/>
</dbReference>
<evidence type="ECO:0000256" key="2">
    <source>
        <dbReference type="ARBA" id="ARBA00022553"/>
    </source>
</evidence>
<name>A0A127QBX7_9BURK</name>
<dbReference type="PROSITE" id="PS50075">
    <property type="entry name" value="CARRIER"/>
    <property type="match status" value="1"/>
</dbReference>
<dbReference type="InterPro" id="IPR014030">
    <property type="entry name" value="Ketoacyl_synth_N"/>
</dbReference>
<dbReference type="InterPro" id="IPR014043">
    <property type="entry name" value="Acyl_transferase_dom"/>
</dbReference>
<feature type="domain" description="Carrier" evidence="9">
    <location>
        <begin position="2013"/>
        <end position="2087"/>
    </location>
</feature>
<dbReference type="InterPro" id="IPR001227">
    <property type="entry name" value="Ac_transferase_dom_sf"/>
</dbReference>
<keyword evidence="4" id="KW-0521">NADP</keyword>